<reference evidence="2" key="1">
    <citation type="journal article" date="2023" name="Front. Microbiol.">
        <title>Genomic-based phylogenetic and metabolic analyses of the genus Natronomonas, and description of Natronomonas aquatica sp. nov.</title>
        <authorList>
            <person name="Garcia-Roldan A."/>
            <person name="Duran-Viseras A."/>
            <person name="de la Haba R.R."/>
            <person name="Corral P."/>
            <person name="Sanchez-Porro C."/>
            <person name="Ventosa A."/>
        </authorList>
    </citation>
    <scope>NUCLEOTIDE SEQUENCE</scope>
    <source>
        <strain evidence="2">F2-12</strain>
    </source>
</reference>
<dbReference type="Proteomes" id="UP001139494">
    <property type="component" value="Unassembled WGS sequence"/>
</dbReference>
<keyword evidence="1" id="KW-0812">Transmembrane</keyword>
<proteinExistence type="predicted"/>
<dbReference type="AlphaFoldDB" id="A0A9R1CTX2"/>
<evidence type="ECO:0000256" key="1">
    <source>
        <dbReference type="SAM" id="Phobius"/>
    </source>
</evidence>
<gene>
    <name evidence="2" type="ORF">KM295_10495</name>
</gene>
<dbReference type="RefSeq" id="WP_256029927.1">
    <property type="nucleotide sequence ID" value="NZ_JAHLKM010000014.1"/>
</dbReference>
<organism evidence="2 3">
    <name type="scientific">Natronomonas aquatica</name>
    <dbReference type="NCBI Taxonomy" id="2841590"/>
    <lineage>
        <taxon>Archaea</taxon>
        <taxon>Methanobacteriati</taxon>
        <taxon>Methanobacteriota</taxon>
        <taxon>Stenosarchaea group</taxon>
        <taxon>Halobacteria</taxon>
        <taxon>Halobacteriales</taxon>
        <taxon>Natronomonadaceae</taxon>
        <taxon>Natronomonas</taxon>
    </lineage>
</organism>
<accession>A0A9R1CTX2</accession>
<keyword evidence="3" id="KW-1185">Reference proteome</keyword>
<feature type="transmembrane region" description="Helical" evidence="1">
    <location>
        <begin position="26"/>
        <end position="50"/>
    </location>
</feature>
<sequence length="81" mass="8085">MNDGPVASDPSEESPPAGIIRIRRALVGLSLVWLTAVSGIGSVLAATYGLAGSPMYLLASAVAAALALAAGLGALRTFGYR</sequence>
<evidence type="ECO:0000313" key="2">
    <source>
        <dbReference type="EMBL" id="MCQ4333902.1"/>
    </source>
</evidence>
<keyword evidence="1" id="KW-1133">Transmembrane helix</keyword>
<feature type="transmembrane region" description="Helical" evidence="1">
    <location>
        <begin position="56"/>
        <end position="75"/>
    </location>
</feature>
<evidence type="ECO:0000313" key="3">
    <source>
        <dbReference type="Proteomes" id="UP001139494"/>
    </source>
</evidence>
<dbReference type="EMBL" id="JAHLKM010000014">
    <property type="protein sequence ID" value="MCQ4333902.1"/>
    <property type="molecule type" value="Genomic_DNA"/>
</dbReference>
<name>A0A9R1CTX2_9EURY</name>
<keyword evidence="1" id="KW-0472">Membrane</keyword>
<protein>
    <submittedName>
        <fullName evidence="2">Uncharacterized protein</fullName>
    </submittedName>
</protein>
<comment type="caution">
    <text evidence="2">The sequence shown here is derived from an EMBL/GenBank/DDBJ whole genome shotgun (WGS) entry which is preliminary data.</text>
</comment>